<dbReference type="CDD" id="cd02516">
    <property type="entry name" value="CDP-ME_synthetase"/>
    <property type="match status" value="1"/>
</dbReference>
<dbReference type="AlphaFoldDB" id="A0A9D9N199"/>
<dbReference type="PANTHER" id="PTHR43015">
    <property type="entry name" value="D-RIBITOL-5-PHOSPHATE CYTIDYLYLTRANSFERASE"/>
    <property type="match status" value="1"/>
</dbReference>
<reference evidence="3" key="2">
    <citation type="journal article" date="2021" name="PeerJ">
        <title>Extensive microbial diversity within the chicken gut microbiome revealed by metagenomics and culture.</title>
        <authorList>
            <person name="Gilroy R."/>
            <person name="Ravi A."/>
            <person name="Getino M."/>
            <person name="Pursley I."/>
            <person name="Horton D.L."/>
            <person name="Alikhan N.F."/>
            <person name="Baker D."/>
            <person name="Gharbi K."/>
            <person name="Hall N."/>
            <person name="Watson M."/>
            <person name="Adriaenssens E.M."/>
            <person name="Foster-Nyarko E."/>
            <person name="Jarju S."/>
            <person name="Secka A."/>
            <person name="Antonio M."/>
            <person name="Oren A."/>
            <person name="Chaudhuri R.R."/>
            <person name="La Ragione R."/>
            <person name="Hildebrand F."/>
            <person name="Pallen M.J."/>
        </authorList>
    </citation>
    <scope>NUCLEOTIDE SEQUENCE</scope>
    <source>
        <strain evidence="3">10532</strain>
    </source>
</reference>
<organism evidence="3 4">
    <name type="scientific">Candidatus Gallitreponema excrementavium</name>
    <dbReference type="NCBI Taxonomy" id="2840840"/>
    <lineage>
        <taxon>Bacteria</taxon>
        <taxon>Pseudomonadati</taxon>
        <taxon>Spirochaetota</taxon>
        <taxon>Spirochaetia</taxon>
        <taxon>Spirochaetales</taxon>
        <taxon>Candidatus Gallitreponema</taxon>
    </lineage>
</organism>
<dbReference type="GO" id="GO:0005829">
    <property type="term" value="C:cytosol"/>
    <property type="evidence" value="ECO:0007669"/>
    <property type="project" value="TreeGrafter"/>
</dbReference>
<protein>
    <submittedName>
        <fullName evidence="3">2-C-methyl-D-erythritol 4-phosphate cytidylyltransferase</fullName>
    </submittedName>
</protein>
<keyword evidence="1" id="KW-0808">Transferase</keyword>
<name>A0A9D9N199_9SPIR</name>
<keyword evidence="2 3" id="KW-0548">Nucleotidyltransferase</keyword>
<dbReference type="InterPro" id="IPR034683">
    <property type="entry name" value="IspD/TarI"/>
</dbReference>
<dbReference type="PROSITE" id="PS01295">
    <property type="entry name" value="ISPD"/>
    <property type="match status" value="1"/>
</dbReference>
<dbReference type="Gene3D" id="3.90.550.10">
    <property type="entry name" value="Spore Coat Polysaccharide Biosynthesis Protein SpsA, Chain A"/>
    <property type="match status" value="1"/>
</dbReference>
<dbReference type="Proteomes" id="UP000823638">
    <property type="component" value="Unassembled WGS sequence"/>
</dbReference>
<dbReference type="InterPro" id="IPR029044">
    <property type="entry name" value="Nucleotide-diphossugar_trans"/>
</dbReference>
<accession>A0A9D9N199</accession>
<dbReference type="SUPFAM" id="SSF53448">
    <property type="entry name" value="Nucleotide-diphospho-sugar transferases"/>
    <property type="match status" value="1"/>
</dbReference>
<evidence type="ECO:0000313" key="4">
    <source>
        <dbReference type="Proteomes" id="UP000823638"/>
    </source>
</evidence>
<dbReference type="PANTHER" id="PTHR43015:SF1">
    <property type="entry name" value="D-RIBITOL-5-PHOSPHATE CYTIDYLYLTRANSFERASE"/>
    <property type="match status" value="1"/>
</dbReference>
<gene>
    <name evidence="3" type="ORF">IAA81_00280</name>
</gene>
<sequence>MTNALIFAGGSGVRMNNAAKPKQFLQLYGKEIIIHTLEQFQNHQQIDAVCVVCIESWIGFLQGLVRQYGLSKVRWIVPGGKTGQESIFNGLSTLHEHCPIDSIVLVHDGVRPLVSGKLISDCIESVKQYGSGIAVAPAIETIVNLDKEDNISGITDRSKCFYAKAPQGFVLKDLYGVHIEARKKGSVNAIDSASLMHEYGYTLHTVPCSYENIKITTPADFYIFRALYDARENSQVFGL</sequence>
<proteinExistence type="predicted"/>
<dbReference type="EMBL" id="JADIMM010000006">
    <property type="protein sequence ID" value="MBO8456649.1"/>
    <property type="molecule type" value="Genomic_DNA"/>
</dbReference>
<evidence type="ECO:0000313" key="3">
    <source>
        <dbReference type="EMBL" id="MBO8456649.1"/>
    </source>
</evidence>
<dbReference type="FunFam" id="3.90.550.10:FF:000003">
    <property type="entry name" value="2-C-methyl-D-erythritol 4-phosphate cytidylyltransferase"/>
    <property type="match status" value="1"/>
</dbReference>
<dbReference type="InterPro" id="IPR018294">
    <property type="entry name" value="ISPD_synthase_CS"/>
</dbReference>
<dbReference type="GO" id="GO:0008299">
    <property type="term" value="P:isoprenoid biosynthetic process"/>
    <property type="evidence" value="ECO:0007669"/>
    <property type="project" value="InterPro"/>
</dbReference>
<comment type="caution">
    <text evidence="3">The sequence shown here is derived from an EMBL/GenBank/DDBJ whole genome shotgun (WGS) entry which is preliminary data.</text>
</comment>
<evidence type="ECO:0000256" key="2">
    <source>
        <dbReference type="ARBA" id="ARBA00022695"/>
    </source>
</evidence>
<dbReference type="GO" id="GO:0050518">
    <property type="term" value="F:2-C-methyl-D-erythritol 4-phosphate cytidylyltransferase activity"/>
    <property type="evidence" value="ECO:0007669"/>
    <property type="project" value="UniProtKB-ARBA"/>
</dbReference>
<evidence type="ECO:0000256" key="1">
    <source>
        <dbReference type="ARBA" id="ARBA00022679"/>
    </source>
</evidence>
<reference evidence="3" key="1">
    <citation type="submission" date="2020-10" db="EMBL/GenBank/DDBJ databases">
        <authorList>
            <person name="Gilroy R."/>
        </authorList>
    </citation>
    <scope>NUCLEOTIDE SEQUENCE</scope>
    <source>
        <strain evidence="3">10532</strain>
    </source>
</reference>
<dbReference type="Pfam" id="PF01128">
    <property type="entry name" value="IspD"/>
    <property type="match status" value="1"/>
</dbReference>